<keyword evidence="1" id="KW-1185">Reference proteome</keyword>
<name>A0A0N5AA54_9BILA</name>
<sequence>KQALTEAAFGQPRTAARLIPDTGSLASLAADGEDQTISNQADLQ</sequence>
<accession>A0A0N5AA54</accession>
<organism evidence="1 2">
    <name type="scientific">Syphacia muris</name>
    <dbReference type="NCBI Taxonomy" id="451379"/>
    <lineage>
        <taxon>Eukaryota</taxon>
        <taxon>Metazoa</taxon>
        <taxon>Ecdysozoa</taxon>
        <taxon>Nematoda</taxon>
        <taxon>Chromadorea</taxon>
        <taxon>Rhabditida</taxon>
        <taxon>Spirurina</taxon>
        <taxon>Oxyuridomorpha</taxon>
        <taxon>Oxyuroidea</taxon>
        <taxon>Oxyuridae</taxon>
        <taxon>Syphacia</taxon>
    </lineage>
</organism>
<dbReference type="AlphaFoldDB" id="A0A0N5AA54"/>
<evidence type="ECO:0000313" key="1">
    <source>
        <dbReference type="Proteomes" id="UP000046393"/>
    </source>
</evidence>
<protein>
    <submittedName>
        <fullName evidence="2">Transposase</fullName>
    </submittedName>
</protein>
<proteinExistence type="predicted"/>
<reference evidence="2" key="1">
    <citation type="submission" date="2017-02" db="UniProtKB">
        <authorList>
            <consortium name="WormBaseParasite"/>
        </authorList>
    </citation>
    <scope>IDENTIFICATION</scope>
</reference>
<evidence type="ECO:0000313" key="2">
    <source>
        <dbReference type="WBParaSite" id="SMUV_0000102001-mRNA-1"/>
    </source>
</evidence>
<dbReference type="Proteomes" id="UP000046393">
    <property type="component" value="Unplaced"/>
</dbReference>
<dbReference type="WBParaSite" id="SMUV_0000102001-mRNA-1">
    <property type="protein sequence ID" value="SMUV_0000102001-mRNA-1"/>
    <property type="gene ID" value="SMUV_0000102001"/>
</dbReference>